<feature type="region of interest" description="Disordered" evidence="1">
    <location>
        <begin position="88"/>
        <end position="112"/>
    </location>
</feature>
<accession>A0A409XWS0</accession>
<sequence length="112" mass="12246">MDNRAESSCKMVQELSVEEVTEKAADLTLSVWPLSTFSSAPVDTSHTRTDLSDEQETIRVLSLEKAADQTLSVWPLSTFSSAPVDASHTLTDLSDEQETMQVPSLEKAADET</sequence>
<reference evidence="2 3" key="1">
    <citation type="journal article" date="2018" name="Evol. Lett.">
        <title>Horizontal gene cluster transfer increased hallucinogenic mushroom diversity.</title>
        <authorList>
            <person name="Reynolds H.T."/>
            <person name="Vijayakumar V."/>
            <person name="Gluck-Thaler E."/>
            <person name="Korotkin H.B."/>
            <person name="Matheny P.B."/>
            <person name="Slot J.C."/>
        </authorList>
    </citation>
    <scope>NUCLEOTIDE SEQUENCE [LARGE SCALE GENOMIC DNA]</scope>
    <source>
        <strain evidence="2 3">2631</strain>
    </source>
</reference>
<feature type="non-terminal residue" evidence="2">
    <location>
        <position position="112"/>
    </location>
</feature>
<dbReference type="OrthoDB" id="3057585at2759"/>
<dbReference type="AlphaFoldDB" id="A0A409XWS0"/>
<dbReference type="InParanoid" id="A0A409XWS0"/>
<proteinExistence type="predicted"/>
<keyword evidence="3" id="KW-1185">Reference proteome</keyword>
<gene>
    <name evidence="2" type="ORF">CVT25_013180</name>
</gene>
<dbReference type="Proteomes" id="UP000283269">
    <property type="component" value="Unassembled WGS sequence"/>
</dbReference>
<comment type="caution">
    <text evidence="2">The sequence shown here is derived from an EMBL/GenBank/DDBJ whole genome shotgun (WGS) entry which is preliminary data.</text>
</comment>
<evidence type="ECO:0000256" key="1">
    <source>
        <dbReference type="SAM" id="MobiDB-lite"/>
    </source>
</evidence>
<dbReference type="EMBL" id="NHYD01000056">
    <property type="protein sequence ID" value="PPQ95183.1"/>
    <property type="molecule type" value="Genomic_DNA"/>
</dbReference>
<protein>
    <submittedName>
        <fullName evidence="2">Uncharacterized protein</fullName>
    </submittedName>
</protein>
<name>A0A409XWS0_PSICY</name>
<evidence type="ECO:0000313" key="2">
    <source>
        <dbReference type="EMBL" id="PPQ95183.1"/>
    </source>
</evidence>
<evidence type="ECO:0000313" key="3">
    <source>
        <dbReference type="Proteomes" id="UP000283269"/>
    </source>
</evidence>
<organism evidence="2 3">
    <name type="scientific">Psilocybe cyanescens</name>
    <dbReference type="NCBI Taxonomy" id="93625"/>
    <lineage>
        <taxon>Eukaryota</taxon>
        <taxon>Fungi</taxon>
        <taxon>Dikarya</taxon>
        <taxon>Basidiomycota</taxon>
        <taxon>Agaricomycotina</taxon>
        <taxon>Agaricomycetes</taxon>
        <taxon>Agaricomycetidae</taxon>
        <taxon>Agaricales</taxon>
        <taxon>Agaricineae</taxon>
        <taxon>Strophariaceae</taxon>
        <taxon>Psilocybe</taxon>
    </lineage>
</organism>